<evidence type="ECO:0008006" key="3">
    <source>
        <dbReference type="Google" id="ProtNLM"/>
    </source>
</evidence>
<gene>
    <name evidence="1" type="ORF">E4Q23_05560</name>
</gene>
<proteinExistence type="predicted"/>
<sequence length="70" mass="7924">MRGTADRFASVKELANTITSFLTERSDHPTRYVWRLACQRRGIQRAREAIGAPPAPTAAQQVRSFFFEAL</sequence>
<organism evidence="1 2">
    <name type="scientific">Candidatus Accumulibacter phosphatis</name>
    <dbReference type="NCBI Taxonomy" id="327160"/>
    <lineage>
        <taxon>Bacteria</taxon>
        <taxon>Pseudomonadati</taxon>
        <taxon>Pseudomonadota</taxon>
        <taxon>Betaproteobacteria</taxon>
        <taxon>Candidatus Accumulibacter</taxon>
    </lineage>
</organism>
<evidence type="ECO:0000313" key="2">
    <source>
        <dbReference type="Proteomes" id="UP000749010"/>
    </source>
</evidence>
<evidence type="ECO:0000313" key="1">
    <source>
        <dbReference type="EMBL" id="NMQ27267.1"/>
    </source>
</evidence>
<name>A0ABX1TSP7_9PROT</name>
<comment type="caution">
    <text evidence="1">The sequence shown here is derived from an EMBL/GenBank/DDBJ whole genome shotgun (WGS) entry which is preliminary data.</text>
</comment>
<reference evidence="1 2" key="1">
    <citation type="submission" date="2019-03" db="EMBL/GenBank/DDBJ databases">
        <title>Metabolic reconstructions from genomes of highly enriched 'Candidatus Accumulibacter' and 'Candidatus Competibacter' bioreactor populations.</title>
        <authorList>
            <person name="Annavajhala M.K."/>
            <person name="Welles L."/>
            <person name="Abbas B."/>
            <person name="Sorokin D."/>
            <person name="Park H."/>
            <person name="Van Loosdrecht M."/>
            <person name="Chandran K."/>
        </authorList>
    </citation>
    <scope>NUCLEOTIDE SEQUENCE [LARGE SCALE GENOMIC DNA]</scope>
    <source>
        <strain evidence="1 2">SBR_S</strain>
    </source>
</reference>
<dbReference type="Proteomes" id="UP000749010">
    <property type="component" value="Unassembled WGS sequence"/>
</dbReference>
<protein>
    <recommendedName>
        <fullName evidence="3">Integrase</fullName>
    </recommendedName>
</protein>
<accession>A0ABX1TSP7</accession>
<keyword evidence="2" id="KW-1185">Reference proteome</keyword>
<dbReference type="RefSeq" id="WP_169065714.1">
    <property type="nucleotide sequence ID" value="NZ_SPMY01000016.1"/>
</dbReference>
<dbReference type="EMBL" id="SPMY01000016">
    <property type="protein sequence ID" value="NMQ27267.1"/>
    <property type="molecule type" value="Genomic_DNA"/>
</dbReference>